<gene>
    <name evidence="3" type="ORF">FB45DRAFT_1124311</name>
</gene>
<accession>A0AAD7C783</accession>
<feature type="region of interest" description="Disordered" evidence="1">
    <location>
        <begin position="212"/>
        <end position="258"/>
    </location>
</feature>
<feature type="compositionally biased region" description="Pro residues" evidence="1">
    <location>
        <begin position="87"/>
        <end position="98"/>
    </location>
</feature>
<feature type="compositionally biased region" description="Basic and acidic residues" evidence="1">
    <location>
        <begin position="219"/>
        <end position="231"/>
    </location>
</feature>
<comment type="caution">
    <text evidence="3">The sequence shown here is derived from an EMBL/GenBank/DDBJ whole genome shotgun (WGS) entry which is preliminary data.</text>
</comment>
<dbReference type="EMBL" id="JARKIF010000004">
    <property type="protein sequence ID" value="KAJ7641001.1"/>
    <property type="molecule type" value="Genomic_DNA"/>
</dbReference>
<protein>
    <submittedName>
        <fullName evidence="3">Uncharacterized protein</fullName>
    </submittedName>
</protein>
<name>A0AAD7C783_9AGAR</name>
<proteinExistence type="predicted"/>
<feature type="compositionally biased region" description="Low complexity" evidence="1">
    <location>
        <begin position="232"/>
        <end position="250"/>
    </location>
</feature>
<keyword evidence="4" id="KW-1185">Reference proteome</keyword>
<keyword evidence="2" id="KW-1133">Transmembrane helix</keyword>
<reference evidence="3" key="1">
    <citation type="submission" date="2023-03" db="EMBL/GenBank/DDBJ databases">
        <title>Massive genome expansion in bonnet fungi (Mycena s.s.) driven by repeated elements and novel gene families across ecological guilds.</title>
        <authorList>
            <consortium name="Lawrence Berkeley National Laboratory"/>
            <person name="Harder C.B."/>
            <person name="Miyauchi S."/>
            <person name="Viragh M."/>
            <person name="Kuo A."/>
            <person name="Thoen E."/>
            <person name="Andreopoulos B."/>
            <person name="Lu D."/>
            <person name="Skrede I."/>
            <person name="Drula E."/>
            <person name="Henrissat B."/>
            <person name="Morin E."/>
            <person name="Kohler A."/>
            <person name="Barry K."/>
            <person name="LaButti K."/>
            <person name="Morin E."/>
            <person name="Salamov A."/>
            <person name="Lipzen A."/>
            <person name="Mereny Z."/>
            <person name="Hegedus B."/>
            <person name="Baldrian P."/>
            <person name="Stursova M."/>
            <person name="Weitz H."/>
            <person name="Taylor A."/>
            <person name="Grigoriev I.V."/>
            <person name="Nagy L.G."/>
            <person name="Martin F."/>
            <person name="Kauserud H."/>
        </authorList>
    </citation>
    <scope>NUCLEOTIDE SEQUENCE</scope>
    <source>
        <strain evidence="3">9284</strain>
    </source>
</reference>
<evidence type="ECO:0000256" key="1">
    <source>
        <dbReference type="SAM" id="MobiDB-lite"/>
    </source>
</evidence>
<sequence>MPTINSTEEAYSAGITLAGHVYSKAAVHHFIRSLAIVLAFILFSYLALVTFPSLAARKYPSPPALRNVSTRIVDTGASQVDISIPERPFPPRPRPIPMEYPHSESQPSPPLKYSPPLHPHHQLQYTMMAQHAHSLSPLAYTALENLHATADTLVGAHPFAVSFISRSIHSPPERKIVFPWVHPDASFGLIRSGFSGSRPRVRMPIRAAALCKPRTVGGGKEEEKERVERADSTASSTTSHSTSQPAPAAPRNKNRMRDSRLLYNNFGTSSNKVDIKTRRRSKNLMIKYKVATTTSNAHAGVKSASAGHGKNVKRAHRVGVIFEGRRDREGVKENVEPREAGTGIP</sequence>
<evidence type="ECO:0000256" key="2">
    <source>
        <dbReference type="SAM" id="Phobius"/>
    </source>
</evidence>
<evidence type="ECO:0000313" key="3">
    <source>
        <dbReference type="EMBL" id="KAJ7641001.1"/>
    </source>
</evidence>
<feature type="transmembrane region" description="Helical" evidence="2">
    <location>
        <begin position="30"/>
        <end position="51"/>
    </location>
</feature>
<organism evidence="3 4">
    <name type="scientific">Roridomyces roridus</name>
    <dbReference type="NCBI Taxonomy" id="1738132"/>
    <lineage>
        <taxon>Eukaryota</taxon>
        <taxon>Fungi</taxon>
        <taxon>Dikarya</taxon>
        <taxon>Basidiomycota</taxon>
        <taxon>Agaricomycotina</taxon>
        <taxon>Agaricomycetes</taxon>
        <taxon>Agaricomycetidae</taxon>
        <taxon>Agaricales</taxon>
        <taxon>Marasmiineae</taxon>
        <taxon>Mycenaceae</taxon>
        <taxon>Roridomyces</taxon>
    </lineage>
</organism>
<evidence type="ECO:0000313" key="4">
    <source>
        <dbReference type="Proteomes" id="UP001221142"/>
    </source>
</evidence>
<keyword evidence="2" id="KW-0812">Transmembrane</keyword>
<dbReference type="Proteomes" id="UP001221142">
    <property type="component" value="Unassembled WGS sequence"/>
</dbReference>
<dbReference type="AlphaFoldDB" id="A0AAD7C783"/>
<keyword evidence="2" id="KW-0472">Membrane</keyword>
<feature type="region of interest" description="Disordered" evidence="1">
    <location>
        <begin position="83"/>
        <end position="110"/>
    </location>
</feature>